<gene>
    <name evidence="3" type="ORF">H9867_01810</name>
</gene>
<organism evidence="3 4">
    <name type="scientific">Candidatus Corynebacterium gallistercoris</name>
    <dbReference type="NCBI Taxonomy" id="2838530"/>
    <lineage>
        <taxon>Bacteria</taxon>
        <taxon>Bacillati</taxon>
        <taxon>Actinomycetota</taxon>
        <taxon>Actinomycetes</taxon>
        <taxon>Mycobacteriales</taxon>
        <taxon>Corynebacteriaceae</taxon>
        <taxon>Corynebacterium</taxon>
    </lineage>
</organism>
<evidence type="ECO:0000256" key="1">
    <source>
        <dbReference type="SAM" id="MobiDB-lite"/>
    </source>
</evidence>
<evidence type="ECO:0000256" key="2">
    <source>
        <dbReference type="SAM" id="Phobius"/>
    </source>
</evidence>
<sequence length="246" mass="26271">MNSYGTPPSPPQADPAGLFRPAPTSSSRRWKYSLFITGVTVILFVIPFLLDATTPQRITPASDPNEMLLTDLETAHYWPLKFDAVAECVGSPAVLSEGIVDLDCGSTQLSVYGMDGVENNKAAIELGIKRSLRLLTMDKTVDEDVVVNDLTAHVEQQVPGRLHTMGADSVWLTEPFTSGTFLTDPRFGTHSAGTELGVGFYRSFGHSGTSLGELVVVNVVASHEKDALAMAAALVDTATEVGESDA</sequence>
<reference evidence="3" key="1">
    <citation type="journal article" date="2021" name="PeerJ">
        <title>Extensive microbial diversity within the chicken gut microbiome revealed by metagenomics and culture.</title>
        <authorList>
            <person name="Gilroy R."/>
            <person name="Ravi A."/>
            <person name="Getino M."/>
            <person name="Pursley I."/>
            <person name="Horton D.L."/>
            <person name="Alikhan N.F."/>
            <person name="Baker D."/>
            <person name="Gharbi K."/>
            <person name="Hall N."/>
            <person name="Watson M."/>
            <person name="Adriaenssens E.M."/>
            <person name="Foster-Nyarko E."/>
            <person name="Jarju S."/>
            <person name="Secka A."/>
            <person name="Antonio M."/>
            <person name="Oren A."/>
            <person name="Chaudhuri R.R."/>
            <person name="La Ragione R."/>
            <person name="Hildebrand F."/>
            <person name="Pallen M.J."/>
        </authorList>
    </citation>
    <scope>NUCLEOTIDE SEQUENCE</scope>
    <source>
        <strain evidence="3">4376</strain>
    </source>
</reference>
<evidence type="ECO:0000313" key="3">
    <source>
        <dbReference type="EMBL" id="HIW95213.1"/>
    </source>
</evidence>
<dbReference type="Proteomes" id="UP000824189">
    <property type="component" value="Unassembled WGS sequence"/>
</dbReference>
<proteinExistence type="predicted"/>
<keyword evidence="2" id="KW-1133">Transmembrane helix</keyword>
<dbReference type="AlphaFoldDB" id="A0A9D1RXQ5"/>
<keyword evidence="2" id="KW-0472">Membrane</keyword>
<reference evidence="3" key="2">
    <citation type="submission" date="2021-04" db="EMBL/GenBank/DDBJ databases">
        <authorList>
            <person name="Gilroy R."/>
        </authorList>
    </citation>
    <scope>NUCLEOTIDE SEQUENCE</scope>
    <source>
        <strain evidence="3">4376</strain>
    </source>
</reference>
<dbReference type="EMBL" id="DXFZ01000024">
    <property type="protein sequence ID" value="HIW95213.1"/>
    <property type="molecule type" value="Genomic_DNA"/>
</dbReference>
<keyword evidence="2" id="KW-0812">Transmembrane</keyword>
<feature type="region of interest" description="Disordered" evidence="1">
    <location>
        <begin position="1"/>
        <end position="22"/>
    </location>
</feature>
<comment type="caution">
    <text evidence="3">The sequence shown here is derived from an EMBL/GenBank/DDBJ whole genome shotgun (WGS) entry which is preliminary data.</text>
</comment>
<feature type="transmembrane region" description="Helical" evidence="2">
    <location>
        <begin position="32"/>
        <end position="50"/>
    </location>
</feature>
<protein>
    <submittedName>
        <fullName evidence="3">Uncharacterized protein</fullName>
    </submittedName>
</protein>
<evidence type="ECO:0000313" key="4">
    <source>
        <dbReference type="Proteomes" id="UP000824189"/>
    </source>
</evidence>
<accession>A0A9D1RXQ5</accession>
<name>A0A9D1RXQ5_9CORY</name>